<dbReference type="SUPFAM" id="SSF51556">
    <property type="entry name" value="Metallo-dependent hydrolases"/>
    <property type="match status" value="1"/>
</dbReference>
<keyword evidence="12" id="KW-1185">Reference proteome</keyword>
<evidence type="ECO:0000256" key="9">
    <source>
        <dbReference type="ARBA" id="ARBA00047764"/>
    </source>
</evidence>
<dbReference type="Proteomes" id="UP001218218">
    <property type="component" value="Unassembled WGS sequence"/>
</dbReference>
<comment type="caution">
    <text evidence="11">The sequence shown here is derived from an EMBL/GenBank/DDBJ whole genome shotgun (WGS) entry which is preliminary data.</text>
</comment>
<sequence>MSSPKFADFAHYKQERAALINHDRSLRRDNPESKVSPSEAKADAIIRQLRLSENNSVWATEHEGVPHPFPGMEFLTGRNIILKTKLFEILAKMPKGALLHAHLDATVNAEFVLKLALEQPALHVRTAEPISAVTLSGLLPEFRALPKELFTNSEITLTDPSYIPGTWVSVKKARDTFDSALGGPDGFDKWVIGAMTINPSEGQSITYQTHNTVNKIWEKFTSTFTVSTGIIRFVPIWEKYIYEFFRSSVEDGVSYVEVRINFHPKYMFGEDGQENVPHRVWLQIFDATLNRFKADLKQQGRADEFIGARIIYSTLRYISVEDLDSTCEDCITLKQEFPHLIAGFDLVGPENVLKPLIYYAESLLRFRERQKELGIDIPFILHAGETLGDGTEADVNLYDAILLGTLRIGHGFSLVKHPKLMEMCRERNILIEVCPISYEILRLTSSMLMHPLPILMNNGLPVALCSDDPAMFGNMGLSFDFYQVNDPLHSPILLTYFLQVLVASEVTGLIALRELARDSLLHSTLEDTEKQRAIAAWEKRWEDFVESIVS</sequence>
<evidence type="ECO:0000256" key="5">
    <source>
        <dbReference type="ARBA" id="ARBA00022525"/>
    </source>
</evidence>
<keyword evidence="7" id="KW-0732">Signal</keyword>
<dbReference type="NCBIfam" id="TIGR01431">
    <property type="entry name" value="adm_rel"/>
    <property type="match status" value="1"/>
</dbReference>
<dbReference type="GO" id="GO:0046103">
    <property type="term" value="P:inosine biosynthetic process"/>
    <property type="evidence" value="ECO:0007669"/>
    <property type="project" value="TreeGrafter"/>
</dbReference>
<gene>
    <name evidence="11" type="ORF">DFH08DRAFT_924898</name>
</gene>
<dbReference type="InterPro" id="IPR001365">
    <property type="entry name" value="A_deaminase_dom"/>
</dbReference>
<dbReference type="InterPro" id="IPR032466">
    <property type="entry name" value="Metal_Hydrolase"/>
</dbReference>
<dbReference type="PANTHER" id="PTHR11409:SF39">
    <property type="entry name" value="ADENOSINE DEAMINASE 2"/>
    <property type="match status" value="1"/>
</dbReference>
<evidence type="ECO:0000313" key="11">
    <source>
        <dbReference type="EMBL" id="KAJ7343228.1"/>
    </source>
</evidence>
<keyword evidence="8" id="KW-0378">Hydrolase</keyword>
<evidence type="ECO:0000313" key="12">
    <source>
        <dbReference type="Proteomes" id="UP001218218"/>
    </source>
</evidence>
<comment type="subcellular location">
    <subcellularLocation>
        <location evidence="2">Secreted</location>
    </subcellularLocation>
</comment>
<dbReference type="Gene3D" id="3.20.20.140">
    <property type="entry name" value="Metal-dependent hydrolases"/>
    <property type="match status" value="1"/>
</dbReference>
<comment type="similarity">
    <text evidence="3">Belongs to the metallo-dependent hydrolases superfamily. Adenosine and AMP deaminases family. ADGF subfamily.</text>
</comment>
<feature type="domain" description="Adenosine deaminase" evidence="10">
    <location>
        <begin position="213"/>
        <end position="474"/>
    </location>
</feature>
<comment type="cofactor">
    <cofactor evidence="1">
        <name>Zn(2+)</name>
        <dbReference type="ChEBI" id="CHEBI:29105"/>
    </cofactor>
</comment>
<name>A0AAD6ZWU7_9AGAR</name>
<dbReference type="InterPro" id="IPR006330">
    <property type="entry name" value="Ado/ade_deaminase"/>
</dbReference>
<evidence type="ECO:0000256" key="7">
    <source>
        <dbReference type="ARBA" id="ARBA00022729"/>
    </source>
</evidence>
<keyword evidence="6" id="KW-0479">Metal-binding</keyword>
<dbReference type="GO" id="GO:0046872">
    <property type="term" value="F:metal ion binding"/>
    <property type="evidence" value="ECO:0007669"/>
    <property type="project" value="UniProtKB-KW"/>
</dbReference>
<organism evidence="11 12">
    <name type="scientific">Mycena albidolilacea</name>
    <dbReference type="NCBI Taxonomy" id="1033008"/>
    <lineage>
        <taxon>Eukaryota</taxon>
        <taxon>Fungi</taxon>
        <taxon>Dikarya</taxon>
        <taxon>Basidiomycota</taxon>
        <taxon>Agaricomycotina</taxon>
        <taxon>Agaricomycetes</taxon>
        <taxon>Agaricomycetidae</taxon>
        <taxon>Agaricales</taxon>
        <taxon>Marasmiineae</taxon>
        <taxon>Mycenaceae</taxon>
        <taxon>Mycena</taxon>
    </lineage>
</organism>
<reference evidence="11" key="1">
    <citation type="submission" date="2023-03" db="EMBL/GenBank/DDBJ databases">
        <title>Massive genome expansion in bonnet fungi (Mycena s.s.) driven by repeated elements and novel gene families across ecological guilds.</title>
        <authorList>
            <consortium name="Lawrence Berkeley National Laboratory"/>
            <person name="Harder C.B."/>
            <person name="Miyauchi S."/>
            <person name="Viragh M."/>
            <person name="Kuo A."/>
            <person name="Thoen E."/>
            <person name="Andreopoulos B."/>
            <person name="Lu D."/>
            <person name="Skrede I."/>
            <person name="Drula E."/>
            <person name="Henrissat B."/>
            <person name="Morin E."/>
            <person name="Kohler A."/>
            <person name="Barry K."/>
            <person name="LaButti K."/>
            <person name="Morin E."/>
            <person name="Salamov A."/>
            <person name="Lipzen A."/>
            <person name="Mereny Z."/>
            <person name="Hegedus B."/>
            <person name="Baldrian P."/>
            <person name="Stursova M."/>
            <person name="Weitz H."/>
            <person name="Taylor A."/>
            <person name="Grigoriev I.V."/>
            <person name="Nagy L.G."/>
            <person name="Martin F."/>
            <person name="Kauserud H."/>
        </authorList>
    </citation>
    <scope>NUCLEOTIDE SEQUENCE</scope>
    <source>
        <strain evidence="11">CBHHK002</strain>
    </source>
</reference>
<proteinExistence type="inferred from homology"/>
<dbReference type="InterPro" id="IPR006331">
    <property type="entry name" value="ADGF"/>
</dbReference>
<dbReference type="FunFam" id="3.20.20.140:FF:000017">
    <property type="entry name" value="Adenosine deaminase 2"/>
    <property type="match status" value="1"/>
</dbReference>
<comment type="catalytic activity">
    <reaction evidence="9">
        <text>adenosine + H2O + H(+) = inosine + NH4(+)</text>
        <dbReference type="Rhea" id="RHEA:24408"/>
        <dbReference type="ChEBI" id="CHEBI:15377"/>
        <dbReference type="ChEBI" id="CHEBI:15378"/>
        <dbReference type="ChEBI" id="CHEBI:16335"/>
        <dbReference type="ChEBI" id="CHEBI:17596"/>
        <dbReference type="ChEBI" id="CHEBI:28938"/>
        <dbReference type="EC" id="3.5.4.4"/>
    </reaction>
</comment>
<evidence type="ECO:0000256" key="3">
    <source>
        <dbReference type="ARBA" id="ARBA00006083"/>
    </source>
</evidence>
<protein>
    <recommendedName>
        <fullName evidence="4">adenosine deaminase</fullName>
        <ecNumber evidence="4">3.5.4.4</ecNumber>
    </recommendedName>
</protein>
<dbReference type="EC" id="3.5.4.4" evidence="4"/>
<evidence type="ECO:0000256" key="4">
    <source>
        <dbReference type="ARBA" id="ARBA00012784"/>
    </source>
</evidence>
<dbReference type="GO" id="GO:0006154">
    <property type="term" value="P:adenosine catabolic process"/>
    <property type="evidence" value="ECO:0007669"/>
    <property type="project" value="InterPro"/>
</dbReference>
<dbReference type="GO" id="GO:0005615">
    <property type="term" value="C:extracellular space"/>
    <property type="evidence" value="ECO:0007669"/>
    <property type="project" value="InterPro"/>
</dbReference>
<keyword evidence="5" id="KW-0964">Secreted</keyword>
<accession>A0AAD6ZWU7</accession>
<dbReference type="GO" id="GO:0004000">
    <property type="term" value="F:adenosine deaminase activity"/>
    <property type="evidence" value="ECO:0007669"/>
    <property type="project" value="InterPro"/>
</dbReference>
<dbReference type="PANTHER" id="PTHR11409">
    <property type="entry name" value="ADENOSINE DEAMINASE"/>
    <property type="match status" value="1"/>
</dbReference>
<evidence type="ECO:0000256" key="1">
    <source>
        <dbReference type="ARBA" id="ARBA00001947"/>
    </source>
</evidence>
<dbReference type="EMBL" id="JARIHO010000023">
    <property type="protein sequence ID" value="KAJ7343228.1"/>
    <property type="molecule type" value="Genomic_DNA"/>
</dbReference>
<evidence type="ECO:0000256" key="2">
    <source>
        <dbReference type="ARBA" id="ARBA00004613"/>
    </source>
</evidence>
<evidence type="ECO:0000259" key="10">
    <source>
        <dbReference type="Pfam" id="PF00962"/>
    </source>
</evidence>
<dbReference type="AlphaFoldDB" id="A0AAD6ZWU7"/>
<evidence type="ECO:0000256" key="8">
    <source>
        <dbReference type="ARBA" id="ARBA00022801"/>
    </source>
</evidence>
<evidence type="ECO:0000256" key="6">
    <source>
        <dbReference type="ARBA" id="ARBA00022723"/>
    </source>
</evidence>
<dbReference type="Pfam" id="PF00962">
    <property type="entry name" value="A_deaminase"/>
    <property type="match status" value="1"/>
</dbReference>